<dbReference type="InterPro" id="IPR005545">
    <property type="entry name" value="YCII"/>
</dbReference>
<reference evidence="3 4" key="1">
    <citation type="submission" date="2021-12" db="EMBL/GenBank/DDBJ databases">
        <title>Genome sequencing of bacteria with rrn-lacking chromosome and rrn-plasmid.</title>
        <authorList>
            <person name="Anda M."/>
            <person name="Iwasaki W."/>
        </authorList>
    </citation>
    <scope>NUCLEOTIDE SEQUENCE [LARGE SCALE GENOMIC DNA]</scope>
    <source>
        <strain evidence="3 4">NBRC 101262</strain>
    </source>
</reference>
<evidence type="ECO:0000313" key="4">
    <source>
        <dbReference type="Proteomes" id="UP001354989"/>
    </source>
</evidence>
<evidence type="ECO:0000259" key="2">
    <source>
        <dbReference type="Pfam" id="PF03795"/>
    </source>
</evidence>
<dbReference type="Pfam" id="PF03795">
    <property type="entry name" value="YCII"/>
    <property type="match status" value="1"/>
</dbReference>
<organism evidence="3 4">
    <name type="scientific">Persicobacter psychrovividus</name>
    <dbReference type="NCBI Taxonomy" id="387638"/>
    <lineage>
        <taxon>Bacteria</taxon>
        <taxon>Pseudomonadati</taxon>
        <taxon>Bacteroidota</taxon>
        <taxon>Cytophagia</taxon>
        <taxon>Cytophagales</taxon>
        <taxon>Persicobacteraceae</taxon>
        <taxon>Persicobacter</taxon>
    </lineage>
</organism>
<dbReference type="Proteomes" id="UP001354989">
    <property type="component" value="Chromosome"/>
</dbReference>
<proteinExistence type="inferred from homology"/>
<protein>
    <recommendedName>
        <fullName evidence="2">YCII-related domain-containing protein</fullName>
    </recommendedName>
</protein>
<accession>A0ABN6LAR2</accession>
<keyword evidence="4" id="KW-1185">Reference proteome</keyword>
<evidence type="ECO:0000256" key="1">
    <source>
        <dbReference type="ARBA" id="ARBA00007689"/>
    </source>
</evidence>
<dbReference type="InterPro" id="IPR011008">
    <property type="entry name" value="Dimeric_a/b-barrel"/>
</dbReference>
<dbReference type="RefSeq" id="WP_332922741.1">
    <property type="nucleotide sequence ID" value="NZ_AP025292.1"/>
</dbReference>
<dbReference type="EMBL" id="AP025292">
    <property type="protein sequence ID" value="BDC98516.1"/>
    <property type="molecule type" value="Genomic_DNA"/>
</dbReference>
<gene>
    <name evidence="3" type="ORF">PEPS_07970</name>
</gene>
<dbReference type="Gene3D" id="3.30.70.1060">
    <property type="entry name" value="Dimeric alpha+beta barrel"/>
    <property type="match status" value="1"/>
</dbReference>
<feature type="domain" description="YCII-related" evidence="2">
    <location>
        <begin position="17"/>
        <end position="111"/>
    </location>
</feature>
<comment type="similarity">
    <text evidence="1">Belongs to the YciI family.</text>
</comment>
<dbReference type="SUPFAM" id="SSF54909">
    <property type="entry name" value="Dimeric alpha+beta barrel"/>
    <property type="match status" value="1"/>
</dbReference>
<name>A0ABN6LAR2_9BACT</name>
<evidence type="ECO:0000313" key="3">
    <source>
        <dbReference type="EMBL" id="BDC98516.1"/>
    </source>
</evidence>
<sequence length="128" mass="14091">MKDYMILIFPEGNPVEEKTGESHRGDIKDIGQYLERLSLQGHLKEAQPLEPGAVTIRGTEGNFEVTSLPPNQVDIAGYYMITADNMQQAVNIAQGDPRFGDGAWRMEIRAVMQMGGIPDEGAILDNSL</sequence>